<evidence type="ECO:0000313" key="1">
    <source>
        <dbReference type="EMBL" id="DAF92239.1"/>
    </source>
</evidence>
<accession>A0A8S5UCK3</accession>
<dbReference type="EMBL" id="BK016063">
    <property type="protein sequence ID" value="DAF92239.1"/>
    <property type="molecule type" value="Genomic_DNA"/>
</dbReference>
<sequence length="106" mass="12546">MVKRKLPLTEELDFHYLLTLLPPLKDEPEFSWLPELFSIIGHEKLLLLCKYAGGEKIRIPTLEELNFSINSLQWFYDVEIKHSKQYSDIPSIYLEEVKKIGDKYFA</sequence>
<name>A0A8S5UCK3_9CAUD</name>
<reference evidence="1" key="1">
    <citation type="journal article" date="2021" name="Proc. Natl. Acad. Sci. U.S.A.">
        <title>A Catalog of Tens of Thousands of Viruses from Human Metagenomes Reveals Hidden Associations with Chronic Diseases.</title>
        <authorList>
            <person name="Tisza M.J."/>
            <person name="Buck C.B."/>
        </authorList>
    </citation>
    <scope>NUCLEOTIDE SEQUENCE</scope>
    <source>
        <strain evidence="1">CtgN495</strain>
    </source>
</reference>
<organism evidence="1">
    <name type="scientific">Siphoviridae sp. ctgN495</name>
    <dbReference type="NCBI Taxonomy" id="2825608"/>
    <lineage>
        <taxon>Viruses</taxon>
        <taxon>Duplodnaviria</taxon>
        <taxon>Heunggongvirae</taxon>
        <taxon>Uroviricota</taxon>
        <taxon>Caudoviricetes</taxon>
    </lineage>
</organism>
<protein>
    <submittedName>
        <fullName evidence="1">Uncharacterized protein</fullName>
    </submittedName>
</protein>
<proteinExistence type="predicted"/>